<gene>
    <name evidence="3" type="ORF">HK103_003532</name>
</gene>
<evidence type="ECO:0000256" key="2">
    <source>
        <dbReference type="SAM" id="Phobius"/>
    </source>
</evidence>
<feature type="transmembrane region" description="Helical" evidence="2">
    <location>
        <begin position="398"/>
        <end position="420"/>
    </location>
</feature>
<feature type="region of interest" description="Disordered" evidence="1">
    <location>
        <begin position="528"/>
        <end position="548"/>
    </location>
</feature>
<keyword evidence="4" id="KW-1185">Reference proteome</keyword>
<dbReference type="AlphaFoldDB" id="A0AAD5Y925"/>
<dbReference type="Proteomes" id="UP001210925">
    <property type="component" value="Unassembled WGS sequence"/>
</dbReference>
<organism evidence="3 4">
    <name type="scientific">Boothiomyces macroporosus</name>
    <dbReference type="NCBI Taxonomy" id="261099"/>
    <lineage>
        <taxon>Eukaryota</taxon>
        <taxon>Fungi</taxon>
        <taxon>Fungi incertae sedis</taxon>
        <taxon>Chytridiomycota</taxon>
        <taxon>Chytridiomycota incertae sedis</taxon>
        <taxon>Chytridiomycetes</taxon>
        <taxon>Rhizophydiales</taxon>
        <taxon>Terramycetaceae</taxon>
        <taxon>Boothiomyces</taxon>
    </lineage>
</organism>
<reference evidence="3" key="1">
    <citation type="submission" date="2020-05" db="EMBL/GenBank/DDBJ databases">
        <title>Phylogenomic resolution of chytrid fungi.</title>
        <authorList>
            <person name="Stajich J.E."/>
            <person name="Amses K."/>
            <person name="Simmons R."/>
            <person name="Seto K."/>
            <person name="Myers J."/>
            <person name="Bonds A."/>
            <person name="Quandt C.A."/>
            <person name="Barry K."/>
            <person name="Liu P."/>
            <person name="Grigoriev I."/>
            <person name="Longcore J.E."/>
            <person name="James T.Y."/>
        </authorList>
    </citation>
    <scope>NUCLEOTIDE SEQUENCE</scope>
    <source>
        <strain evidence="3">PLAUS21</strain>
    </source>
</reference>
<evidence type="ECO:0000313" key="4">
    <source>
        <dbReference type="Proteomes" id="UP001210925"/>
    </source>
</evidence>
<keyword evidence="2" id="KW-1133">Transmembrane helix</keyword>
<feature type="transmembrane region" description="Helical" evidence="2">
    <location>
        <begin position="205"/>
        <end position="228"/>
    </location>
</feature>
<evidence type="ECO:0000313" key="3">
    <source>
        <dbReference type="EMBL" id="KAJ3258572.1"/>
    </source>
</evidence>
<feature type="transmembrane region" description="Helical" evidence="2">
    <location>
        <begin position="234"/>
        <end position="261"/>
    </location>
</feature>
<protein>
    <recommendedName>
        <fullName evidence="5">Transmembrane protein</fullName>
    </recommendedName>
</protein>
<keyword evidence="2" id="KW-0812">Transmembrane</keyword>
<proteinExistence type="predicted"/>
<feature type="transmembrane region" description="Helical" evidence="2">
    <location>
        <begin position="316"/>
        <end position="338"/>
    </location>
</feature>
<accession>A0AAD5Y925</accession>
<feature type="transmembrane region" description="Helical" evidence="2">
    <location>
        <begin position="171"/>
        <end position="193"/>
    </location>
</feature>
<feature type="transmembrane region" description="Helical" evidence="2">
    <location>
        <begin position="273"/>
        <end position="296"/>
    </location>
</feature>
<evidence type="ECO:0008006" key="5">
    <source>
        <dbReference type="Google" id="ProtNLM"/>
    </source>
</evidence>
<name>A0AAD5Y925_9FUNG</name>
<sequence>MLVFNDLVTSPPLYNYSIIENPIPICSMDQIPTDYGCCISSLDKSITFGYGSTNYHYVTNSLNLTISPPVSANNNYYCLIIPNNSSLYPYEAIYIKEKECFQNFECTMQGLNYYSTSNCQGNYSAFDSSLSIYSSLNYSIVLITSGTVKLKWVAQVPAGLFVPGFVVPMEILSLICQIIVLGGYLGLTVYFSLKYYRNKRIKDFGFAFTYLSWLISNIFTAAYAYILIQNDNTLLVLNFVASFEVLPTLFTAMISGSIILQIFKQSHLLLARVLMYGGLVLLFIGLYGPIIVSYGLGITSADLFNFFYPTAPMLDMGWTIFIFVFDMAPAIILLVMICKQYIEDYSKMSLEITFQQLLLHKYWRITMNFIVQLAIMVLYFVIGYIRNQTDWLGGDRNFYAIHGISGLLYLIQNTMVLALYKELRSMTFDLVNIGRGLDNIKTDTLGGTEILEDKIIRLPSNSKNYNDSFMNALANPNPVSLGTFEGLNTRVDGGKTNAFPGLIFESTTSNEIADFPIFKTQSAAKSANNQSSNNFEFPLFDTQSQENK</sequence>
<feature type="transmembrane region" description="Helical" evidence="2">
    <location>
        <begin position="365"/>
        <end position="386"/>
    </location>
</feature>
<dbReference type="EMBL" id="JADGKB010000026">
    <property type="protein sequence ID" value="KAJ3258572.1"/>
    <property type="molecule type" value="Genomic_DNA"/>
</dbReference>
<comment type="caution">
    <text evidence="3">The sequence shown here is derived from an EMBL/GenBank/DDBJ whole genome shotgun (WGS) entry which is preliminary data.</text>
</comment>
<evidence type="ECO:0000256" key="1">
    <source>
        <dbReference type="SAM" id="MobiDB-lite"/>
    </source>
</evidence>
<keyword evidence="2" id="KW-0472">Membrane</keyword>